<dbReference type="InterPro" id="IPR036693">
    <property type="entry name" value="TF_LuxR_autoind-bd_dom_sf"/>
</dbReference>
<dbReference type="Proteomes" id="UP000039660">
    <property type="component" value="Unassembled WGS sequence"/>
</dbReference>
<dbReference type="Pfam" id="PF03472">
    <property type="entry name" value="Autoind_bind"/>
    <property type="match status" value="1"/>
</dbReference>
<dbReference type="SUPFAM" id="SSF75516">
    <property type="entry name" value="Pheromone-binding domain of LuxR-like quorum-sensing transcription factors"/>
    <property type="match status" value="1"/>
</dbReference>
<evidence type="ECO:0000256" key="1">
    <source>
        <dbReference type="ARBA" id="ARBA00023015"/>
    </source>
</evidence>
<organism evidence="5 6">
    <name type="scientific">Neorhizobium galegae bv. officinalis</name>
    <dbReference type="NCBI Taxonomy" id="323656"/>
    <lineage>
        <taxon>Bacteria</taxon>
        <taxon>Pseudomonadati</taxon>
        <taxon>Pseudomonadota</taxon>
        <taxon>Alphaproteobacteria</taxon>
        <taxon>Hyphomicrobiales</taxon>
        <taxon>Rhizobiaceae</taxon>
        <taxon>Rhizobium/Agrobacterium group</taxon>
        <taxon>Neorhizobium</taxon>
    </lineage>
</organism>
<dbReference type="PROSITE" id="PS00622">
    <property type="entry name" value="HTH_LUXR_1"/>
    <property type="match status" value="1"/>
</dbReference>
<dbReference type="AlphaFoldDB" id="A0A0T7GBT3"/>
<dbReference type="PRINTS" id="PR00038">
    <property type="entry name" value="HTHLUXR"/>
</dbReference>
<dbReference type="PROSITE" id="PS50043">
    <property type="entry name" value="HTH_LUXR_2"/>
    <property type="match status" value="1"/>
</dbReference>
<dbReference type="SMART" id="SM00421">
    <property type="entry name" value="HTH_LUXR"/>
    <property type="match status" value="1"/>
</dbReference>
<dbReference type="GO" id="GO:0006355">
    <property type="term" value="P:regulation of DNA-templated transcription"/>
    <property type="evidence" value="ECO:0007669"/>
    <property type="project" value="InterPro"/>
</dbReference>
<dbReference type="PANTHER" id="PTHR44688:SF16">
    <property type="entry name" value="DNA-BINDING TRANSCRIPTIONAL ACTIVATOR DEVR_DOSR"/>
    <property type="match status" value="1"/>
</dbReference>
<proteinExistence type="predicted"/>
<dbReference type="InterPro" id="IPR016032">
    <property type="entry name" value="Sig_transdc_resp-reg_C-effctor"/>
</dbReference>
<dbReference type="GO" id="GO:0003677">
    <property type="term" value="F:DNA binding"/>
    <property type="evidence" value="ECO:0007669"/>
    <property type="project" value="UniProtKB-KW"/>
</dbReference>
<feature type="domain" description="HTH luxR-type" evidence="4">
    <location>
        <begin position="229"/>
        <end position="294"/>
    </location>
</feature>
<accession>A0A0T7GBT3</accession>
<dbReference type="PANTHER" id="PTHR44688">
    <property type="entry name" value="DNA-BINDING TRANSCRIPTIONAL ACTIVATOR DEVR_DOSR"/>
    <property type="match status" value="1"/>
</dbReference>
<dbReference type="InterPro" id="IPR036388">
    <property type="entry name" value="WH-like_DNA-bd_sf"/>
</dbReference>
<sequence length="297" mass="33284">MLARSAGGIRANPESLLPFHASEAGNANIKDRIGRMYGKHQESLDATRRTEKQMMANTEKAEEARVFGGNVGEIADLKTQFDVFRFMKRVTEHYGCRTFMVLNLPHATSLELSNNTVITNWPAELMSLFDREGLMQTSPVLRRLRVSTIPFTFDLETVPPERQGPAIRGMFGRFGLVRGAYFPVHDMSGSRGAVSFAGDGLPFTHQQMMELMYISIHVFERLAEIRNLDVRTTDVLTDREIDCLNWTAAGKTSAEIAEILGLSEHTVNHYLNRAAKKLDTVNRTQAVAKALRIGLIK</sequence>
<dbReference type="InterPro" id="IPR005143">
    <property type="entry name" value="TF_LuxR_autoind-bd_dom"/>
</dbReference>
<dbReference type="Gene3D" id="1.10.10.10">
    <property type="entry name" value="Winged helix-like DNA-binding domain superfamily/Winged helix DNA-binding domain"/>
    <property type="match status" value="1"/>
</dbReference>
<keyword evidence="3" id="KW-0804">Transcription</keyword>
<evidence type="ECO:0000256" key="3">
    <source>
        <dbReference type="ARBA" id="ARBA00023163"/>
    </source>
</evidence>
<dbReference type="InterPro" id="IPR000792">
    <property type="entry name" value="Tscrpt_reg_LuxR_C"/>
</dbReference>
<keyword evidence="1" id="KW-0805">Transcription regulation</keyword>
<evidence type="ECO:0000313" key="6">
    <source>
        <dbReference type="Proteomes" id="UP000039660"/>
    </source>
</evidence>
<protein>
    <submittedName>
        <fullName evidence="5">DNA-binding protein with HTH domain</fullName>
    </submittedName>
</protein>
<evidence type="ECO:0000259" key="4">
    <source>
        <dbReference type="PROSITE" id="PS50043"/>
    </source>
</evidence>
<dbReference type="SUPFAM" id="SSF46894">
    <property type="entry name" value="C-terminal effector domain of the bipartite response regulators"/>
    <property type="match status" value="1"/>
</dbReference>
<evidence type="ECO:0000256" key="2">
    <source>
        <dbReference type="ARBA" id="ARBA00023125"/>
    </source>
</evidence>
<name>A0A0T7GBT3_NEOGA</name>
<gene>
    <name evidence="5" type="ORF">NGAL_HAMBI1189_05140</name>
</gene>
<dbReference type="Gene3D" id="3.30.450.80">
    <property type="entry name" value="Transcription factor LuxR-like, autoinducer-binding domain"/>
    <property type="match status" value="1"/>
</dbReference>
<dbReference type="Pfam" id="PF00196">
    <property type="entry name" value="GerE"/>
    <property type="match status" value="1"/>
</dbReference>
<dbReference type="EMBL" id="CCRK01000001">
    <property type="protein sequence ID" value="CDZ44658.1"/>
    <property type="molecule type" value="Genomic_DNA"/>
</dbReference>
<reference evidence="5 6" key="1">
    <citation type="submission" date="2014-08" db="EMBL/GenBank/DDBJ databases">
        <authorList>
            <person name="Chen Y.-H."/>
        </authorList>
    </citation>
    <scope>NUCLEOTIDE SEQUENCE [LARGE SCALE GENOMIC DNA]</scope>
</reference>
<dbReference type="CDD" id="cd06170">
    <property type="entry name" value="LuxR_C_like"/>
    <property type="match status" value="1"/>
</dbReference>
<evidence type="ECO:0000313" key="5">
    <source>
        <dbReference type="EMBL" id="CDZ44658.1"/>
    </source>
</evidence>
<keyword evidence="2 5" id="KW-0238">DNA-binding</keyword>